<evidence type="ECO:0000256" key="1">
    <source>
        <dbReference type="SAM" id="Phobius"/>
    </source>
</evidence>
<keyword evidence="3" id="KW-1185">Reference proteome</keyword>
<dbReference type="EMBL" id="OMOR01000001">
    <property type="protein sequence ID" value="SPH21039.1"/>
    <property type="molecule type" value="Genomic_DNA"/>
</dbReference>
<keyword evidence="1" id="KW-0472">Membrane</keyword>
<dbReference type="RefSeq" id="WP_108828168.1">
    <property type="nucleotide sequence ID" value="NZ_OMOR01000001.1"/>
</dbReference>
<keyword evidence="1" id="KW-0812">Transmembrane</keyword>
<dbReference type="AlphaFoldDB" id="A0A2R8BDL3"/>
<dbReference type="Proteomes" id="UP000244880">
    <property type="component" value="Unassembled WGS sequence"/>
</dbReference>
<feature type="transmembrane region" description="Helical" evidence="1">
    <location>
        <begin position="20"/>
        <end position="37"/>
    </location>
</feature>
<evidence type="ECO:0000313" key="3">
    <source>
        <dbReference type="Proteomes" id="UP000244880"/>
    </source>
</evidence>
<proteinExistence type="predicted"/>
<evidence type="ECO:0000313" key="2">
    <source>
        <dbReference type="EMBL" id="SPH21039.1"/>
    </source>
</evidence>
<organism evidence="2 3">
    <name type="scientific">Ascidiaceihabitans donghaensis</name>
    <dbReference type="NCBI Taxonomy" id="1510460"/>
    <lineage>
        <taxon>Bacteria</taxon>
        <taxon>Pseudomonadati</taxon>
        <taxon>Pseudomonadota</taxon>
        <taxon>Alphaproteobacteria</taxon>
        <taxon>Rhodobacterales</taxon>
        <taxon>Paracoccaceae</taxon>
        <taxon>Ascidiaceihabitans</taxon>
    </lineage>
</organism>
<gene>
    <name evidence="2" type="ORF">ASD8599_01780</name>
</gene>
<accession>A0A2R8BDL3</accession>
<protein>
    <submittedName>
        <fullName evidence="2">Uncharacterized protein</fullName>
    </submittedName>
</protein>
<feature type="transmembrane region" description="Helical" evidence="1">
    <location>
        <begin position="57"/>
        <end position="79"/>
    </location>
</feature>
<reference evidence="2 3" key="1">
    <citation type="submission" date="2018-03" db="EMBL/GenBank/DDBJ databases">
        <authorList>
            <person name="Keele B.F."/>
        </authorList>
    </citation>
    <scope>NUCLEOTIDE SEQUENCE [LARGE SCALE GENOMIC DNA]</scope>
    <source>
        <strain evidence="2 3">CECT 8599</strain>
    </source>
</reference>
<name>A0A2R8BDL3_9RHOB</name>
<sequence>MSEPKETFAYSKTSHGQLSGVLISAALFILALCFLLAGETWSLLEVEGRHAAASQNFAVNLITAFAFGTFGFLGLFSIWKNKNRPNAIVLSEDAVASRHQGVLGRYVEVSFSDIQRLQKLSIDGVWELNVSSMSKHIRITKTSLADPDDFERLIGRLQDRAPLCTLDVVSRIDPPQMN</sequence>
<keyword evidence="1" id="KW-1133">Transmembrane helix</keyword>